<name>A0A1Y1Z5N0_9PLEO</name>
<feature type="transmembrane region" description="Helical" evidence="6">
    <location>
        <begin position="93"/>
        <end position="113"/>
    </location>
</feature>
<keyword evidence="5 6" id="KW-0472">Membrane</keyword>
<evidence type="ECO:0000313" key="8">
    <source>
        <dbReference type="Proteomes" id="UP000193144"/>
    </source>
</evidence>
<evidence type="ECO:0000256" key="3">
    <source>
        <dbReference type="ARBA" id="ARBA00022692"/>
    </source>
</evidence>
<sequence length="539" mass="59660">MSIQHAVSTAFVDEKVPVTPELQSAIEGTSSSISPWNDTPQDLRDMARLGKKQEFKRNFTFLSTLGFVSIYMATWEFVLVSLSAGLINGGLAGLFWMFLATVTCYSTIVASLAEMESMAPTSGGQYHWTSEFAPAKYQKILSYLSGWMSTLGWLASVSSSTFVVTTLVEAMIDLSNPDFAFPNWQYTLIMLGFLVLTIFLNTWGAKSLPMVETVSLFAHIGGWLVTFIALWAMCPRNSVEDVFLKVVNNGGWSNIGTSCLISQVTVIYCNLGSDSIVHISEEVEDASLVVPRCMWWSYIVNVLLGILMLITMLFGIGDLDAVLDSTAPYLNLFNNTGSFPMAMFLSVLLFFLIFSGNITALATCSREVWAFSRDKGFPFSRWISRMNHKQNVPFNSVYLTSVLSAVLCLINMGSTLAFNIIVSLSLLGILSTYMLSIGCLIHKRLKHEPLPHARWSLGRFGLPINIFAFFYCGFVIVFACFPVAVPVTLDSANWAPLVWAVVLILTGIVYFVHGKRNFTPPVEFVEGRREAGKGFQGVD</sequence>
<keyword evidence="8" id="KW-1185">Reference proteome</keyword>
<dbReference type="PANTHER" id="PTHR45649:SF4">
    <property type="entry name" value="TRANSPORTER, PUTATIVE (EUROFUNG)-RELATED"/>
    <property type="match status" value="1"/>
</dbReference>
<feature type="transmembrane region" description="Helical" evidence="6">
    <location>
        <begin position="462"/>
        <end position="485"/>
    </location>
</feature>
<dbReference type="Pfam" id="PF13520">
    <property type="entry name" value="AA_permease_2"/>
    <property type="match status" value="1"/>
</dbReference>
<accession>A0A1Y1Z5N0</accession>
<evidence type="ECO:0000256" key="4">
    <source>
        <dbReference type="ARBA" id="ARBA00022989"/>
    </source>
</evidence>
<comment type="subcellular location">
    <subcellularLocation>
        <location evidence="1">Membrane</location>
        <topology evidence="1">Multi-pass membrane protein</topology>
    </subcellularLocation>
</comment>
<feature type="transmembrane region" description="Helical" evidence="6">
    <location>
        <begin position="252"/>
        <end position="272"/>
    </location>
</feature>
<dbReference type="Gene3D" id="1.20.1740.10">
    <property type="entry name" value="Amino acid/polyamine transporter I"/>
    <property type="match status" value="1"/>
</dbReference>
<feature type="transmembrane region" description="Helical" evidence="6">
    <location>
        <begin position="293"/>
        <end position="317"/>
    </location>
</feature>
<dbReference type="AlphaFoldDB" id="A0A1Y1Z5N0"/>
<evidence type="ECO:0000313" key="7">
    <source>
        <dbReference type="EMBL" id="ORY05563.1"/>
    </source>
</evidence>
<feature type="transmembrane region" description="Helical" evidence="6">
    <location>
        <begin position="491"/>
        <end position="512"/>
    </location>
</feature>
<dbReference type="GO" id="GO:0016020">
    <property type="term" value="C:membrane"/>
    <property type="evidence" value="ECO:0007669"/>
    <property type="project" value="UniProtKB-SubCell"/>
</dbReference>
<evidence type="ECO:0000256" key="1">
    <source>
        <dbReference type="ARBA" id="ARBA00004141"/>
    </source>
</evidence>
<dbReference type="PANTHER" id="PTHR45649">
    <property type="entry name" value="AMINO-ACID PERMEASE BAT1"/>
    <property type="match status" value="1"/>
</dbReference>
<feature type="transmembrane region" description="Helical" evidence="6">
    <location>
        <begin position="392"/>
        <end position="412"/>
    </location>
</feature>
<gene>
    <name evidence="7" type="ORF">BCR34DRAFT_590869</name>
</gene>
<reference evidence="7 8" key="1">
    <citation type="submission" date="2016-07" db="EMBL/GenBank/DDBJ databases">
        <title>Pervasive Adenine N6-methylation of Active Genes in Fungi.</title>
        <authorList>
            <consortium name="DOE Joint Genome Institute"/>
            <person name="Mondo S.J."/>
            <person name="Dannebaum R.O."/>
            <person name="Kuo R.C."/>
            <person name="Labutti K."/>
            <person name="Haridas S."/>
            <person name="Kuo A."/>
            <person name="Salamov A."/>
            <person name="Ahrendt S.R."/>
            <person name="Lipzen A."/>
            <person name="Sullivan W."/>
            <person name="Andreopoulos W.B."/>
            <person name="Clum A."/>
            <person name="Lindquist E."/>
            <person name="Daum C."/>
            <person name="Ramamoorthy G.K."/>
            <person name="Gryganskyi A."/>
            <person name="Culley D."/>
            <person name="Magnuson J.K."/>
            <person name="James T.Y."/>
            <person name="O'Malley M.A."/>
            <person name="Stajich J.E."/>
            <person name="Spatafora J.W."/>
            <person name="Visel A."/>
            <person name="Grigoriev I.V."/>
        </authorList>
    </citation>
    <scope>NUCLEOTIDE SEQUENCE [LARGE SCALE GENOMIC DNA]</scope>
    <source>
        <strain evidence="7 8">CBS 115471</strain>
    </source>
</reference>
<dbReference type="Proteomes" id="UP000193144">
    <property type="component" value="Unassembled WGS sequence"/>
</dbReference>
<evidence type="ECO:0000256" key="2">
    <source>
        <dbReference type="ARBA" id="ARBA00022448"/>
    </source>
</evidence>
<feature type="transmembrane region" description="Helical" evidence="6">
    <location>
        <begin position="151"/>
        <end position="172"/>
    </location>
</feature>
<feature type="transmembrane region" description="Helical" evidence="6">
    <location>
        <begin position="337"/>
        <end position="363"/>
    </location>
</feature>
<organism evidence="7 8">
    <name type="scientific">Clohesyomyces aquaticus</name>
    <dbReference type="NCBI Taxonomy" id="1231657"/>
    <lineage>
        <taxon>Eukaryota</taxon>
        <taxon>Fungi</taxon>
        <taxon>Dikarya</taxon>
        <taxon>Ascomycota</taxon>
        <taxon>Pezizomycotina</taxon>
        <taxon>Dothideomycetes</taxon>
        <taxon>Pleosporomycetidae</taxon>
        <taxon>Pleosporales</taxon>
        <taxon>Lindgomycetaceae</taxon>
        <taxon>Clohesyomyces</taxon>
    </lineage>
</organism>
<protein>
    <submittedName>
        <fullName evidence="7">Amino acid transporter-like protein</fullName>
    </submittedName>
</protein>
<feature type="transmembrane region" description="Helical" evidence="6">
    <location>
        <begin position="214"/>
        <end position="232"/>
    </location>
</feature>
<evidence type="ECO:0000256" key="6">
    <source>
        <dbReference type="SAM" id="Phobius"/>
    </source>
</evidence>
<keyword evidence="3 6" id="KW-0812">Transmembrane</keyword>
<keyword evidence="2" id="KW-0813">Transport</keyword>
<feature type="transmembrane region" description="Helical" evidence="6">
    <location>
        <begin position="418"/>
        <end position="441"/>
    </location>
</feature>
<feature type="transmembrane region" description="Helical" evidence="6">
    <location>
        <begin position="59"/>
        <end position="87"/>
    </location>
</feature>
<dbReference type="EMBL" id="MCFA01000124">
    <property type="protein sequence ID" value="ORY05563.1"/>
    <property type="molecule type" value="Genomic_DNA"/>
</dbReference>
<dbReference type="InterPro" id="IPR002293">
    <property type="entry name" value="AA/rel_permease1"/>
</dbReference>
<proteinExistence type="predicted"/>
<dbReference type="OrthoDB" id="3257095at2759"/>
<dbReference type="GO" id="GO:0022857">
    <property type="term" value="F:transmembrane transporter activity"/>
    <property type="evidence" value="ECO:0007669"/>
    <property type="project" value="InterPro"/>
</dbReference>
<evidence type="ECO:0000256" key="5">
    <source>
        <dbReference type="ARBA" id="ARBA00023136"/>
    </source>
</evidence>
<comment type="caution">
    <text evidence="7">The sequence shown here is derived from an EMBL/GenBank/DDBJ whole genome shotgun (WGS) entry which is preliminary data.</text>
</comment>
<feature type="transmembrane region" description="Helical" evidence="6">
    <location>
        <begin position="184"/>
        <end position="202"/>
    </location>
</feature>
<dbReference type="PIRSF" id="PIRSF006060">
    <property type="entry name" value="AA_transporter"/>
    <property type="match status" value="1"/>
</dbReference>
<keyword evidence="4 6" id="KW-1133">Transmembrane helix</keyword>